<dbReference type="Proteomes" id="UP001291623">
    <property type="component" value="Unassembled WGS sequence"/>
</dbReference>
<dbReference type="GO" id="GO:0046540">
    <property type="term" value="C:U4/U6 x U5 tri-snRNP complex"/>
    <property type="evidence" value="ECO:0007669"/>
    <property type="project" value="TreeGrafter"/>
</dbReference>
<evidence type="ECO:0000256" key="3">
    <source>
        <dbReference type="ARBA" id="ARBA00023242"/>
    </source>
</evidence>
<dbReference type="GO" id="GO:0045292">
    <property type="term" value="P:mRNA cis splicing, via spliceosome"/>
    <property type="evidence" value="ECO:0007669"/>
    <property type="project" value="TreeGrafter"/>
</dbReference>
<evidence type="ECO:0008006" key="7">
    <source>
        <dbReference type="Google" id="ProtNLM"/>
    </source>
</evidence>
<gene>
    <name evidence="5" type="ORF">RND71_043337</name>
</gene>
<dbReference type="GO" id="GO:0000481">
    <property type="term" value="P:maturation of 5S rRNA"/>
    <property type="evidence" value="ECO:0007669"/>
    <property type="project" value="TreeGrafter"/>
</dbReference>
<dbReference type="InterPro" id="IPR005011">
    <property type="entry name" value="SNU66/SART1"/>
</dbReference>
<organism evidence="5 6">
    <name type="scientific">Anisodus tanguticus</name>
    <dbReference type="NCBI Taxonomy" id="243964"/>
    <lineage>
        <taxon>Eukaryota</taxon>
        <taxon>Viridiplantae</taxon>
        <taxon>Streptophyta</taxon>
        <taxon>Embryophyta</taxon>
        <taxon>Tracheophyta</taxon>
        <taxon>Spermatophyta</taxon>
        <taxon>Magnoliopsida</taxon>
        <taxon>eudicotyledons</taxon>
        <taxon>Gunneridae</taxon>
        <taxon>Pentapetalae</taxon>
        <taxon>asterids</taxon>
        <taxon>lamiids</taxon>
        <taxon>Solanales</taxon>
        <taxon>Solanaceae</taxon>
        <taxon>Solanoideae</taxon>
        <taxon>Hyoscyameae</taxon>
        <taxon>Anisodus</taxon>
    </lineage>
</organism>
<comment type="subcellular location">
    <subcellularLocation>
        <location evidence="1">Nucleus</location>
    </subcellularLocation>
</comment>
<feature type="compositionally biased region" description="Basic and acidic residues" evidence="4">
    <location>
        <begin position="247"/>
        <end position="257"/>
    </location>
</feature>
<sequence length="576" mass="67200">MNRKEAMKNQRYDDTDLLGLKVSHSESSFKEGKDVILTLKDSNVLDNEEDVLENVNIVDLEKSNKNVENKLKKPGYNPHEEPEFDIYGRYQKKSLLSKYDEEINGFKKESFRIGLDQSKRLEHLEEIKKVLAKEKNEVSLEVQSKVASEYYTEEEVIKFKKPKKLKKSKKNKVLTADSLLPLADDNNEDHGSRNKSNKDLDIEIVDEAFIEHQNILQSAIQKKLLSSKSKDSNSSDLSHKNKKIKSEKKTFSDMKVKEEKIDPQLELDKDEEEDDFQIPEEEIYGTVLEEDDLQKDLMKSLEKARKLKNKETLDTLNDLTKFAENIKVLNEDEIKTESSKSITFEKKSDVVINSTAEFCRNLGEKTIIKIEREEDELLDFEKDLLEEKNRSMEVDKNEDSYSSRNLRNKWNEVDFITEQPKTLDSIESKPILEEEPDVSQGIAGALKLAMKKGYLDKEIKKSNMSVKNSSLQAKNYTIEEKFYDDDKIRRRERYSGPVSEFKDLANYKPDVKLEYNDDNGRKLNAKEAFRVLSHKFHGKGPDELEERQMIHPSMKHDLDYLELKKTLINWINDELR</sequence>
<keyword evidence="3" id="KW-0539">Nucleus</keyword>
<evidence type="ECO:0000256" key="4">
    <source>
        <dbReference type="SAM" id="MobiDB-lite"/>
    </source>
</evidence>
<dbReference type="AlphaFoldDB" id="A0AAE1UU26"/>
<name>A0AAE1UU26_9SOLA</name>
<evidence type="ECO:0000256" key="1">
    <source>
        <dbReference type="ARBA" id="ARBA00004123"/>
    </source>
</evidence>
<dbReference type="PANTHER" id="PTHR14152:SF5">
    <property type="entry name" value="U4_U6.U5 TRI-SNRNP-ASSOCIATED PROTEIN 1"/>
    <property type="match status" value="1"/>
</dbReference>
<feature type="region of interest" description="Disordered" evidence="4">
    <location>
        <begin position="227"/>
        <end position="257"/>
    </location>
</feature>
<dbReference type="Pfam" id="PF03343">
    <property type="entry name" value="SART-1"/>
    <property type="match status" value="1"/>
</dbReference>
<proteinExistence type="inferred from homology"/>
<protein>
    <recommendedName>
        <fullName evidence="7">U4/U6.U5 tri-snRNP-associated protein 1</fullName>
    </recommendedName>
</protein>
<comment type="caution">
    <text evidence="5">The sequence shown here is derived from an EMBL/GenBank/DDBJ whole genome shotgun (WGS) entry which is preliminary data.</text>
</comment>
<evidence type="ECO:0000313" key="6">
    <source>
        <dbReference type="Proteomes" id="UP001291623"/>
    </source>
</evidence>
<dbReference type="PANTHER" id="PTHR14152">
    <property type="entry name" value="SQUAMOUS CELL CARCINOMA ANTIGEN RECOGNISED BY CYTOTOXIC T LYMPHOCYTES"/>
    <property type="match status" value="1"/>
</dbReference>
<feature type="compositionally biased region" description="Basic and acidic residues" evidence="4">
    <location>
        <begin position="228"/>
        <end position="239"/>
    </location>
</feature>
<keyword evidence="6" id="KW-1185">Reference proteome</keyword>
<comment type="similarity">
    <text evidence="2">Belongs to the SNU66/SART1 family.</text>
</comment>
<accession>A0AAE1UU26</accession>
<reference evidence="5" key="1">
    <citation type="submission" date="2023-12" db="EMBL/GenBank/DDBJ databases">
        <title>Genome assembly of Anisodus tanguticus.</title>
        <authorList>
            <person name="Wang Y.-J."/>
        </authorList>
    </citation>
    <scope>NUCLEOTIDE SEQUENCE</scope>
    <source>
        <strain evidence="5">KB-2021</strain>
        <tissue evidence="5">Leaf</tissue>
    </source>
</reference>
<dbReference type="EMBL" id="JAVYJV010000030">
    <property type="protein sequence ID" value="KAK4337390.1"/>
    <property type="molecule type" value="Genomic_DNA"/>
</dbReference>
<evidence type="ECO:0000313" key="5">
    <source>
        <dbReference type="EMBL" id="KAK4337390.1"/>
    </source>
</evidence>
<evidence type="ECO:0000256" key="2">
    <source>
        <dbReference type="ARBA" id="ARBA00006076"/>
    </source>
</evidence>